<dbReference type="InParanoid" id="F4RNH4"/>
<gene>
    <name evidence="3" type="ORF">MELLADRAFT_87491</name>
</gene>
<organism evidence="4">
    <name type="scientific">Melampsora larici-populina (strain 98AG31 / pathotype 3-4-7)</name>
    <name type="common">Poplar leaf rust fungus</name>
    <dbReference type="NCBI Taxonomy" id="747676"/>
    <lineage>
        <taxon>Eukaryota</taxon>
        <taxon>Fungi</taxon>
        <taxon>Dikarya</taxon>
        <taxon>Basidiomycota</taxon>
        <taxon>Pucciniomycotina</taxon>
        <taxon>Pucciniomycetes</taxon>
        <taxon>Pucciniales</taxon>
        <taxon>Melampsoraceae</taxon>
        <taxon>Melampsora</taxon>
    </lineage>
</organism>
<dbReference type="HOGENOM" id="CLU_821545_0_0_1"/>
<dbReference type="AlphaFoldDB" id="F4RNH4"/>
<name>F4RNH4_MELLP</name>
<evidence type="ECO:0000313" key="3">
    <source>
        <dbReference type="EMBL" id="EGG05988.1"/>
    </source>
</evidence>
<feature type="compositionally biased region" description="Low complexity" evidence="1">
    <location>
        <begin position="344"/>
        <end position="356"/>
    </location>
</feature>
<dbReference type="Proteomes" id="UP000001072">
    <property type="component" value="Unassembled WGS sequence"/>
</dbReference>
<dbReference type="VEuPathDB" id="FungiDB:MELLADRAFT_87491"/>
<evidence type="ECO:0000313" key="4">
    <source>
        <dbReference type="Proteomes" id="UP000001072"/>
    </source>
</evidence>
<feature type="chain" id="PRO_5003317790" description="Secreted protein" evidence="2">
    <location>
        <begin position="18"/>
        <end position="367"/>
    </location>
</feature>
<keyword evidence="4" id="KW-1185">Reference proteome</keyword>
<evidence type="ECO:0008006" key="5">
    <source>
        <dbReference type="Google" id="ProtNLM"/>
    </source>
</evidence>
<keyword evidence="2" id="KW-0732">Signal</keyword>
<dbReference type="KEGG" id="mlr:MELLADRAFT_87491"/>
<feature type="region of interest" description="Disordered" evidence="1">
    <location>
        <begin position="142"/>
        <end position="221"/>
    </location>
</feature>
<accession>F4RNH4</accession>
<reference evidence="4" key="1">
    <citation type="journal article" date="2011" name="Proc. Natl. Acad. Sci. U.S.A.">
        <title>Obligate biotrophy features unraveled by the genomic analysis of rust fungi.</title>
        <authorList>
            <person name="Duplessis S."/>
            <person name="Cuomo C.A."/>
            <person name="Lin Y.-C."/>
            <person name="Aerts A."/>
            <person name="Tisserant E."/>
            <person name="Veneault-Fourrey C."/>
            <person name="Joly D.L."/>
            <person name="Hacquard S."/>
            <person name="Amselem J."/>
            <person name="Cantarel B.L."/>
            <person name="Chiu R."/>
            <person name="Coutinho P.M."/>
            <person name="Feau N."/>
            <person name="Field M."/>
            <person name="Frey P."/>
            <person name="Gelhaye E."/>
            <person name="Goldberg J."/>
            <person name="Grabherr M.G."/>
            <person name="Kodira C.D."/>
            <person name="Kohler A."/>
            <person name="Kuees U."/>
            <person name="Lindquist E.A."/>
            <person name="Lucas S.M."/>
            <person name="Mago R."/>
            <person name="Mauceli E."/>
            <person name="Morin E."/>
            <person name="Murat C."/>
            <person name="Pangilinan J.L."/>
            <person name="Park R."/>
            <person name="Pearson M."/>
            <person name="Quesneville H."/>
            <person name="Rouhier N."/>
            <person name="Sakthikumar S."/>
            <person name="Salamov A.A."/>
            <person name="Schmutz J."/>
            <person name="Selles B."/>
            <person name="Shapiro H."/>
            <person name="Tanguay P."/>
            <person name="Tuskan G.A."/>
            <person name="Henrissat B."/>
            <person name="Van de Peer Y."/>
            <person name="Rouze P."/>
            <person name="Ellis J.G."/>
            <person name="Dodds P.N."/>
            <person name="Schein J.E."/>
            <person name="Zhong S."/>
            <person name="Hamelin R.C."/>
            <person name="Grigoriev I.V."/>
            <person name="Szabo L.J."/>
            <person name="Martin F."/>
        </authorList>
    </citation>
    <scope>NUCLEOTIDE SEQUENCE [LARGE SCALE GENOMIC DNA]</scope>
    <source>
        <strain evidence="4">98AG31 / pathotype 3-4-7</strain>
    </source>
</reference>
<evidence type="ECO:0000256" key="2">
    <source>
        <dbReference type="SAM" id="SignalP"/>
    </source>
</evidence>
<dbReference type="RefSeq" id="XP_007410639.1">
    <property type="nucleotide sequence ID" value="XM_007410577.1"/>
</dbReference>
<evidence type="ECO:0000256" key="1">
    <source>
        <dbReference type="SAM" id="MobiDB-lite"/>
    </source>
</evidence>
<dbReference type="EMBL" id="GL883110">
    <property type="protein sequence ID" value="EGG05988.1"/>
    <property type="molecule type" value="Genomic_DNA"/>
</dbReference>
<proteinExistence type="predicted"/>
<dbReference type="GeneID" id="18934535"/>
<sequence>MTNLCFMSIFLLCNVHLDKMFTNAHKPHPYACSSCMEDDRSCTWIVYNSAPPRGPAPVESCDQCARRGMYCDWPPATDSKGDIVVPPTVSPYVPGADNKTEAACRARVLAWTSKPDKPTNPKFFARWKADICLWNNRGNAPLLPNVSTKLPDTKRHHRPPPKAPKPQPQAPQQPPPKQPSSPPALDPFVAPFVPARPKTPPIKIDVTPPPTQKPPNFSSNATHPEPVNVIDLDPHPVIDLDPEPVPTPSLDDVIEECIKKYGDKAVLFWFAKKVDLSEEIRRVGKYVPSTSSAATISSLTQSMVESLYEHWSVFDPNSEKEVHARVRLIRRLKSLVAHFIMYPPSSESTDPSTSSSDKGKKRAFNQD</sequence>
<feature type="region of interest" description="Disordered" evidence="1">
    <location>
        <begin position="344"/>
        <end position="367"/>
    </location>
</feature>
<feature type="signal peptide" evidence="2">
    <location>
        <begin position="1"/>
        <end position="17"/>
    </location>
</feature>
<feature type="compositionally biased region" description="Pro residues" evidence="1">
    <location>
        <begin position="161"/>
        <end position="185"/>
    </location>
</feature>
<protein>
    <recommendedName>
        <fullName evidence="5">Secreted protein</fullName>
    </recommendedName>
</protein>